<dbReference type="GO" id="GO:0016491">
    <property type="term" value="F:oxidoreductase activity"/>
    <property type="evidence" value="ECO:0007669"/>
    <property type="project" value="UniProtKB-KW"/>
</dbReference>
<name>Q5LW01_RUEPO</name>
<dbReference type="SUPFAM" id="SSF51905">
    <property type="entry name" value="FAD/NAD(P)-binding domain"/>
    <property type="match status" value="1"/>
</dbReference>
<protein>
    <recommendedName>
        <fullName evidence="2">FAD dependent oxidoreductase domain-containing protein</fullName>
    </recommendedName>
</protein>
<accession>Q5LW01</accession>
<dbReference type="HOGENOM" id="CLU_007884_9_0_5"/>
<dbReference type="PaxDb" id="246200-SPO0543"/>
<reference evidence="3 4" key="2">
    <citation type="journal article" date="2014" name="Stand. Genomic Sci.">
        <title>An updated genome annotation for the model marine bacterium Ruegeria pomeroyi DSS-3.</title>
        <authorList>
            <person name="Rivers A.R."/>
            <person name="Smith C.B."/>
            <person name="Moran M.A."/>
        </authorList>
    </citation>
    <scope>GENOME REANNOTATION</scope>
    <source>
        <strain evidence="4">ATCC 700808 / DSM 15171 / DSS-3</strain>
    </source>
</reference>
<dbReference type="eggNOG" id="COG0665">
    <property type="taxonomic scope" value="Bacteria"/>
</dbReference>
<evidence type="ECO:0000256" key="1">
    <source>
        <dbReference type="ARBA" id="ARBA00023002"/>
    </source>
</evidence>
<dbReference type="EMBL" id="CP000031">
    <property type="protein sequence ID" value="AAV93859.1"/>
    <property type="molecule type" value="Genomic_DNA"/>
</dbReference>
<dbReference type="InterPro" id="IPR006076">
    <property type="entry name" value="FAD-dep_OxRdtase"/>
</dbReference>
<dbReference type="GO" id="GO:0005737">
    <property type="term" value="C:cytoplasm"/>
    <property type="evidence" value="ECO:0007669"/>
    <property type="project" value="TreeGrafter"/>
</dbReference>
<evidence type="ECO:0000313" key="3">
    <source>
        <dbReference type="EMBL" id="AAV93859.1"/>
    </source>
</evidence>
<dbReference type="Gene3D" id="3.50.50.60">
    <property type="entry name" value="FAD/NAD(P)-binding domain"/>
    <property type="match status" value="3"/>
</dbReference>
<feature type="domain" description="FAD dependent oxidoreductase" evidence="2">
    <location>
        <begin position="9"/>
        <end position="398"/>
    </location>
</feature>
<evidence type="ECO:0000313" key="4">
    <source>
        <dbReference type="Proteomes" id="UP000001023"/>
    </source>
</evidence>
<dbReference type="InterPro" id="IPR036188">
    <property type="entry name" value="FAD/NAD-bd_sf"/>
</dbReference>
<dbReference type="STRING" id="246200.SPO0543"/>
<dbReference type="KEGG" id="sil:SPO0543"/>
<evidence type="ECO:0000259" key="2">
    <source>
        <dbReference type="Pfam" id="PF01266"/>
    </source>
</evidence>
<keyword evidence="1" id="KW-0560">Oxidoreductase</keyword>
<dbReference type="AlphaFoldDB" id="Q5LW01"/>
<dbReference type="Proteomes" id="UP000001023">
    <property type="component" value="Chromosome"/>
</dbReference>
<organism evidence="3 4">
    <name type="scientific">Ruegeria pomeroyi (strain ATCC 700808 / DSM 15171 / DSS-3)</name>
    <name type="common">Silicibacter pomeroyi</name>
    <dbReference type="NCBI Taxonomy" id="246200"/>
    <lineage>
        <taxon>Bacteria</taxon>
        <taxon>Pseudomonadati</taxon>
        <taxon>Pseudomonadota</taxon>
        <taxon>Alphaproteobacteria</taxon>
        <taxon>Rhodobacterales</taxon>
        <taxon>Roseobacteraceae</taxon>
        <taxon>Ruegeria</taxon>
    </lineage>
</organism>
<dbReference type="PANTHER" id="PTHR13847:SF289">
    <property type="entry name" value="GLYCINE OXIDASE"/>
    <property type="match status" value="1"/>
</dbReference>
<dbReference type="RefSeq" id="WP_011046300.1">
    <property type="nucleotide sequence ID" value="NC_003911.12"/>
</dbReference>
<dbReference type="PANTHER" id="PTHR13847">
    <property type="entry name" value="SARCOSINE DEHYDROGENASE-RELATED"/>
    <property type="match status" value="1"/>
</dbReference>
<gene>
    <name evidence="3" type="ordered locus">SPO0543</name>
</gene>
<reference evidence="3 4" key="1">
    <citation type="journal article" date="2004" name="Nature">
        <title>Genome sequence of Silicibacter pomeroyi reveals adaptations to the marine environment.</title>
        <authorList>
            <person name="Moran M.A."/>
            <person name="Buchan A."/>
            <person name="Gonzalez J.M."/>
            <person name="Heidelberg J.F."/>
            <person name="Whitman W.B."/>
            <person name="Kiene R.P."/>
            <person name="Henriksen J.R."/>
            <person name="King G.M."/>
            <person name="Belas R."/>
            <person name="Fuqua C."/>
            <person name="Brinkac L."/>
            <person name="Lewis M."/>
            <person name="Johri S."/>
            <person name="Weaver B."/>
            <person name="Pai G."/>
            <person name="Eisen J.A."/>
            <person name="Rahe E."/>
            <person name="Sheldon W.M."/>
            <person name="Ye W."/>
            <person name="Miller T.R."/>
            <person name="Carlton J."/>
            <person name="Rasko D.A."/>
            <person name="Paulsen I.T."/>
            <person name="Ren Q."/>
            <person name="Daugherty S.C."/>
            <person name="Deboy R.T."/>
            <person name="Dodson R.J."/>
            <person name="Durkin A.S."/>
            <person name="Madupu R."/>
            <person name="Nelson W.C."/>
            <person name="Sullivan S.A."/>
            <person name="Rosovitz M.J."/>
            <person name="Haft D.H."/>
            <person name="Selengut J."/>
            <person name="Ward N."/>
        </authorList>
    </citation>
    <scope>NUCLEOTIDE SEQUENCE [LARGE SCALE GENOMIC DNA]</scope>
    <source>
        <strain evidence="4">ATCC 700808 / DSM 15171 / DSS-3</strain>
    </source>
</reference>
<keyword evidence="4" id="KW-1185">Reference proteome</keyword>
<dbReference type="PRINTS" id="PR00469">
    <property type="entry name" value="PNDRDTASEII"/>
</dbReference>
<dbReference type="Pfam" id="PF01266">
    <property type="entry name" value="DAO"/>
    <property type="match status" value="1"/>
</dbReference>
<dbReference type="SUPFAM" id="SSF54373">
    <property type="entry name" value="FAD-linked reductases, C-terminal domain"/>
    <property type="match status" value="1"/>
</dbReference>
<sequence>MNTAQPDFDLIVAGAGMVGMSAALYAQMDGLKVALCDPNPPGSGTTYGSACTIATYACIPVNSPAIFAALPYLLTSKDSPLSFNLLHGLKNPCWMLSFLANCRAARVRRITEALGRFLADADAGLDPLIMAAGAEDLIVSNDCLYVWSTRAGYEGARASNALRRAQGVRFEELGPDEVRAMEPNLKQPIHRGLHFKGARHVTSPQALVGRMQHRFETLGGTYLPARVERCDPDEGGVTVRLNDGGTLRAGHFALTAGARSRQIAGTGAEGLPLGTERGYHILYRDHASLVSRPVGWAEAGFYATPMAQGLRIAGTVEINAIDAPFNTKRTDYLQRKSHEMFGQLGAPDETWLGHRPTMPDSLPVIGPSPSSDRVIFAFGHQHIGLTLGGLTGKVVADLAQQRSPTCNLGDFAPQRFT</sequence>
<proteinExistence type="predicted"/>